<accession>A0AAD4D9Z9</accession>
<dbReference type="EMBL" id="JAAAIL010001081">
    <property type="protein sequence ID" value="KAG0271708.1"/>
    <property type="molecule type" value="Genomic_DNA"/>
</dbReference>
<dbReference type="Proteomes" id="UP001194580">
    <property type="component" value="Unassembled WGS sequence"/>
</dbReference>
<comment type="caution">
    <text evidence="1">The sequence shown here is derived from an EMBL/GenBank/DDBJ whole genome shotgun (WGS) entry which is preliminary data.</text>
</comment>
<organism evidence="1 2">
    <name type="scientific">Linnemannia exigua</name>
    <dbReference type="NCBI Taxonomy" id="604196"/>
    <lineage>
        <taxon>Eukaryota</taxon>
        <taxon>Fungi</taxon>
        <taxon>Fungi incertae sedis</taxon>
        <taxon>Mucoromycota</taxon>
        <taxon>Mortierellomycotina</taxon>
        <taxon>Mortierellomycetes</taxon>
        <taxon>Mortierellales</taxon>
        <taxon>Mortierellaceae</taxon>
        <taxon>Linnemannia</taxon>
    </lineage>
</organism>
<gene>
    <name evidence="1" type="ORF">BGZ95_000450</name>
</gene>
<proteinExistence type="predicted"/>
<reference evidence="1" key="1">
    <citation type="journal article" date="2020" name="Fungal Divers.">
        <title>Resolving the Mortierellaceae phylogeny through synthesis of multi-gene phylogenetics and phylogenomics.</title>
        <authorList>
            <person name="Vandepol N."/>
            <person name="Liber J."/>
            <person name="Desiro A."/>
            <person name="Na H."/>
            <person name="Kennedy M."/>
            <person name="Barry K."/>
            <person name="Grigoriev I.V."/>
            <person name="Miller A.N."/>
            <person name="O'Donnell K."/>
            <person name="Stajich J.E."/>
            <person name="Bonito G."/>
        </authorList>
    </citation>
    <scope>NUCLEOTIDE SEQUENCE</scope>
    <source>
        <strain evidence="1">NRRL 28262</strain>
    </source>
</reference>
<keyword evidence="2" id="KW-1185">Reference proteome</keyword>
<name>A0AAD4D9Z9_9FUNG</name>
<protein>
    <submittedName>
        <fullName evidence="1">Uncharacterized protein</fullName>
    </submittedName>
</protein>
<evidence type="ECO:0000313" key="1">
    <source>
        <dbReference type="EMBL" id="KAG0271708.1"/>
    </source>
</evidence>
<dbReference type="AlphaFoldDB" id="A0AAD4D9Z9"/>
<evidence type="ECO:0000313" key="2">
    <source>
        <dbReference type="Proteomes" id="UP001194580"/>
    </source>
</evidence>
<sequence length="52" mass="5656">MPAGSNKGIIPQDVLRSMDPKDVQKAVSSTVIASRVYKVLNPEQLESLKKTS</sequence>